<keyword evidence="2" id="KW-1185">Reference proteome</keyword>
<sequence>MIDNKVINEIVTACIKDARIFSIVKDIAKLNKSERLKLRRKASMILKKEKTVDKEALTFYFVITEGEVVEEILRRIKDGEKENA</sequence>
<gene>
    <name evidence="1" type="ORF">SAMN02745164_00376</name>
</gene>
<proteinExistence type="predicted"/>
<comment type="caution">
    <text evidence="1">The sequence shown here is derived from an EMBL/GenBank/DDBJ whole genome shotgun (WGS) entry which is preliminary data.</text>
</comment>
<protein>
    <submittedName>
        <fullName evidence="1">Uncharacterized protein</fullName>
    </submittedName>
</protein>
<organism evidence="1 2">
    <name type="scientific">Marinitoga hydrogenitolerans (strain DSM 16785 / JCM 12826 / AT1271)</name>
    <dbReference type="NCBI Taxonomy" id="1122195"/>
    <lineage>
        <taxon>Bacteria</taxon>
        <taxon>Thermotogati</taxon>
        <taxon>Thermotogota</taxon>
        <taxon>Thermotogae</taxon>
        <taxon>Petrotogales</taxon>
        <taxon>Petrotogaceae</taxon>
        <taxon>Marinitoga</taxon>
    </lineage>
</organism>
<accession>A0A1M4TA13</accession>
<dbReference type="EMBL" id="FQUI01000004">
    <property type="protein sequence ID" value="SHE41265.1"/>
    <property type="molecule type" value="Genomic_DNA"/>
</dbReference>
<dbReference type="Proteomes" id="UP000184334">
    <property type="component" value="Unassembled WGS sequence"/>
</dbReference>
<dbReference type="STRING" id="1122195.SAMN02745164_00376"/>
<reference evidence="1" key="1">
    <citation type="submission" date="2016-11" db="EMBL/GenBank/DDBJ databases">
        <authorList>
            <person name="Varghese N."/>
            <person name="Submissions S."/>
        </authorList>
    </citation>
    <scope>NUCLEOTIDE SEQUENCE [LARGE SCALE GENOMIC DNA]</scope>
    <source>
        <strain evidence="1">DSM 16785</strain>
    </source>
</reference>
<dbReference type="RefSeq" id="WP_072862868.1">
    <property type="nucleotide sequence ID" value="NZ_FQUI01000004.1"/>
</dbReference>
<name>A0A1M4TA13_MARH1</name>
<dbReference type="OrthoDB" id="47571at2"/>
<evidence type="ECO:0000313" key="1">
    <source>
        <dbReference type="EMBL" id="SHE41265.1"/>
    </source>
</evidence>
<evidence type="ECO:0000313" key="2">
    <source>
        <dbReference type="Proteomes" id="UP000184334"/>
    </source>
</evidence>
<dbReference type="AlphaFoldDB" id="A0A1M4TA13"/>